<comment type="caution">
    <text evidence="8">The sequence shown here is derived from an EMBL/GenBank/DDBJ whole genome shotgun (WGS) entry which is preliminary data.</text>
</comment>
<keyword evidence="5" id="KW-0175">Coiled coil</keyword>
<feature type="domain" description="G" evidence="7">
    <location>
        <begin position="124"/>
        <end position="253"/>
    </location>
</feature>
<dbReference type="AlphaFoldDB" id="U5DGU4"/>
<evidence type="ECO:0000313" key="8">
    <source>
        <dbReference type="EMBL" id="ERN39779.1"/>
    </source>
</evidence>
<keyword evidence="9" id="KW-1185">Reference proteome</keyword>
<name>U5DGU4_9CHRO</name>
<evidence type="ECO:0000256" key="6">
    <source>
        <dbReference type="SAM" id="MobiDB-lite"/>
    </source>
</evidence>
<dbReference type="Proteomes" id="UP000016960">
    <property type="component" value="Unassembled WGS sequence"/>
</dbReference>
<feature type="compositionally biased region" description="Basic and acidic residues" evidence="6">
    <location>
        <begin position="12"/>
        <end position="27"/>
    </location>
</feature>
<protein>
    <recommendedName>
        <fullName evidence="7">G domain-containing protein</fullName>
    </recommendedName>
</protein>
<keyword evidence="4" id="KW-0472">Membrane</keyword>
<dbReference type="PANTHER" id="PTHR42714">
    <property type="entry name" value="TRNA MODIFICATION GTPASE GTPBP3"/>
    <property type="match status" value="1"/>
</dbReference>
<evidence type="ECO:0000313" key="9">
    <source>
        <dbReference type="Proteomes" id="UP000016960"/>
    </source>
</evidence>
<keyword evidence="3" id="KW-1133">Transmembrane helix</keyword>
<dbReference type="GO" id="GO:0002098">
    <property type="term" value="P:tRNA wobble uridine modification"/>
    <property type="evidence" value="ECO:0007669"/>
    <property type="project" value="TreeGrafter"/>
</dbReference>
<sequence>MDGCSRPQSQVTEKRLDPIRSRNRRVEPVVQSRLHLGSSKDAEEGILAPDADRPRDRHSFEELDRKLLEFEHIQSEIDYKLAQNALRQLLANLDLSARERVGLEAEIERLAAVLDKLERAVVQLAVFGAVGCGKSSLLNALLGREAFQTGPLHGVTRAVDRANWLIEREPLGHGDCDVVRVAVPTAGAAQVQLVDTPGIDEVDGETRELLAHQVAKRADLLLFAIAGDLTQVEFAALSQLREVGKPMLVVFNKVDRYPDTDREAIYQKLCSDRLRELLTPDEIVLVAAAPLVKQALRRPDGSLGVRVERGAPQIQDLKNKILDILTREGKALIALNSLLYADEVNEQLLKRKVAARARAADETIWRATLTKATAVALNPVTVLDLFTGAAIDVATILSLSRLYGLPMTQPAAIALLKQIAFAMGGLTASELLATLGLSSLKGLLGVAAPATGGASMAPYLSVALAQAGVAGISTYAIAHAARAYLANGASWGPEGPKTMVRRILDSLDKTSILYRIKDELGARLHRERPAGR</sequence>
<feature type="coiled-coil region" evidence="5">
    <location>
        <begin position="86"/>
        <end position="120"/>
    </location>
</feature>
<organism evidence="8 9">
    <name type="scientific">Rubidibacter lacunae KORDI 51-2</name>
    <dbReference type="NCBI Taxonomy" id="582515"/>
    <lineage>
        <taxon>Bacteria</taxon>
        <taxon>Bacillati</taxon>
        <taxon>Cyanobacteriota</taxon>
        <taxon>Cyanophyceae</taxon>
        <taxon>Oscillatoriophycideae</taxon>
        <taxon>Chroococcales</taxon>
        <taxon>Aphanothecaceae</taxon>
        <taxon>Rubidibacter</taxon>
    </lineage>
</organism>
<dbReference type="PANTHER" id="PTHR42714:SF6">
    <property type="entry name" value="TRANSLATION INITIATION FACTOR IF-2"/>
    <property type="match status" value="1"/>
</dbReference>
<feature type="compositionally biased region" description="Polar residues" evidence="6">
    <location>
        <begin position="1"/>
        <end position="11"/>
    </location>
</feature>
<dbReference type="GO" id="GO:0005525">
    <property type="term" value="F:GTP binding"/>
    <property type="evidence" value="ECO:0007669"/>
    <property type="project" value="InterPro"/>
</dbReference>
<dbReference type="InterPro" id="IPR006073">
    <property type="entry name" value="GTP-bd"/>
</dbReference>
<evidence type="ECO:0000259" key="7">
    <source>
        <dbReference type="Pfam" id="PF01926"/>
    </source>
</evidence>
<dbReference type="InterPro" id="IPR027417">
    <property type="entry name" value="P-loop_NTPase"/>
</dbReference>
<keyword evidence="2" id="KW-0812">Transmembrane</keyword>
<reference evidence="8 9" key="1">
    <citation type="submission" date="2013-05" db="EMBL/GenBank/DDBJ databases">
        <title>Draft genome sequence of Rubidibacter lacunae KORDI 51-2.</title>
        <authorList>
            <person name="Choi D.H."/>
            <person name="Noh J.H."/>
            <person name="Kwon K.-K."/>
            <person name="Lee J.-H."/>
            <person name="Ryu J.-Y."/>
        </authorList>
    </citation>
    <scope>NUCLEOTIDE SEQUENCE [LARGE SCALE GENOMIC DNA]</scope>
    <source>
        <strain evidence="8 9">KORDI 51-2</strain>
    </source>
</reference>
<evidence type="ECO:0000256" key="2">
    <source>
        <dbReference type="ARBA" id="ARBA00022692"/>
    </source>
</evidence>
<feature type="region of interest" description="Disordered" evidence="6">
    <location>
        <begin position="1"/>
        <end position="56"/>
    </location>
</feature>
<dbReference type="GO" id="GO:0016020">
    <property type="term" value="C:membrane"/>
    <property type="evidence" value="ECO:0007669"/>
    <property type="project" value="UniProtKB-SubCell"/>
</dbReference>
<comment type="subcellular location">
    <subcellularLocation>
        <location evidence="1">Membrane</location>
        <topology evidence="1">Multi-pass membrane protein</topology>
    </subcellularLocation>
</comment>
<dbReference type="OrthoDB" id="494524at2"/>
<proteinExistence type="predicted"/>
<gene>
    <name evidence="8" type="ORF">KR51_00037560</name>
</gene>
<evidence type="ECO:0000256" key="3">
    <source>
        <dbReference type="ARBA" id="ARBA00022989"/>
    </source>
</evidence>
<dbReference type="GO" id="GO:0005737">
    <property type="term" value="C:cytoplasm"/>
    <property type="evidence" value="ECO:0007669"/>
    <property type="project" value="TreeGrafter"/>
</dbReference>
<dbReference type="CDD" id="cd00880">
    <property type="entry name" value="Era_like"/>
    <property type="match status" value="1"/>
</dbReference>
<evidence type="ECO:0000256" key="5">
    <source>
        <dbReference type="SAM" id="Coils"/>
    </source>
</evidence>
<dbReference type="SUPFAM" id="SSF52540">
    <property type="entry name" value="P-loop containing nucleoside triphosphate hydrolases"/>
    <property type="match status" value="1"/>
</dbReference>
<dbReference type="PATRIC" id="fig|582515.4.peg.4221"/>
<dbReference type="Pfam" id="PF01926">
    <property type="entry name" value="MMR_HSR1"/>
    <property type="match status" value="1"/>
</dbReference>
<dbReference type="EMBL" id="ASSJ01000097">
    <property type="protein sequence ID" value="ERN39779.1"/>
    <property type="molecule type" value="Genomic_DNA"/>
</dbReference>
<dbReference type="STRING" id="582515.KR51_00037560"/>
<dbReference type="InParanoid" id="U5DGU4"/>
<dbReference type="GO" id="GO:0030488">
    <property type="term" value="P:tRNA methylation"/>
    <property type="evidence" value="ECO:0007669"/>
    <property type="project" value="TreeGrafter"/>
</dbReference>
<dbReference type="Gene3D" id="3.40.50.300">
    <property type="entry name" value="P-loop containing nucleotide triphosphate hydrolases"/>
    <property type="match status" value="1"/>
</dbReference>
<dbReference type="InterPro" id="IPR021147">
    <property type="entry name" value="DUF697"/>
</dbReference>
<dbReference type="Pfam" id="PF05128">
    <property type="entry name" value="DUF697"/>
    <property type="match status" value="1"/>
</dbReference>
<accession>U5DGU4</accession>
<dbReference type="eggNOG" id="COG1100">
    <property type="taxonomic scope" value="Bacteria"/>
</dbReference>
<evidence type="ECO:0000256" key="4">
    <source>
        <dbReference type="ARBA" id="ARBA00023136"/>
    </source>
</evidence>
<evidence type="ECO:0000256" key="1">
    <source>
        <dbReference type="ARBA" id="ARBA00004141"/>
    </source>
</evidence>